<evidence type="ECO:0000313" key="1">
    <source>
        <dbReference type="EMBL" id="EKS00433.1"/>
    </source>
</evidence>
<name>A0AA87MQI0_9LEPT</name>
<reference evidence="1 2" key="1">
    <citation type="journal article" date="2014" name="Int. J. Syst. Evol. Microbiol.">
        <title>Leptospira mayottensis sp. nov., a pathogenic species of the genus Leptospira isolated from humans.</title>
        <authorList>
            <person name="Bourhy P."/>
            <person name="Collet L."/>
            <person name="Brisse S."/>
            <person name="Picardeau M."/>
        </authorList>
    </citation>
    <scope>NUCLEOTIDE SEQUENCE [LARGE SCALE GENOMIC DNA]</scope>
    <source>
        <strain evidence="1 2">200901122</strain>
    </source>
</reference>
<dbReference type="EMBL" id="AKWM02000036">
    <property type="protein sequence ID" value="EKS00433.1"/>
    <property type="molecule type" value="Genomic_DNA"/>
</dbReference>
<dbReference type="Proteomes" id="UP000001343">
    <property type="component" value="Unassembled WGS sequence"/>
</dbReference>
<gene>
    <name evidence="1" type="ORF">LEP1GSC125_4092</name>
</gene>
<proteinExistence type="predicted"/>
<organism evidence="1 2">
    <name type="scientific">Leptospira mayottensis 200901122</name>
    <dbReference type="NCBI Taxonomy" id="1193010"/>
    <lineage>
        <taxon>Bacteria</taxon>
        <taxon>Pseudomonadati</taxon>
        <taxon>Spirochaetota</taxon>
        <taxon>Spirochaetia</taxon>
        <taxon>Leptospirales</taxon>
        <taxon>Leptospiraceae</taxon>
        <taxon>Leptospira</taxon>
    </lineage>
</organism>
<dbReference type="AlphaFoldDB" id="A0AA87MQI0"/>
<comment type="caution">
    <text evidence="1">The sequence shown here is derived from an EMBL/GenBank/DDBJ whole genome shotgun (WGS) entry which is preliminary data.</text>
</comment>
<sequence length="46" mass="5480">MILYRSVFHFRIELLKIDSSSVSIFRKWLIEAVCESSLWNFSTTLI</sequence>
<evidence type="ECO:0000313" key="2">
    <source>
        <dbReference type="Proteomes" id="UP000001343"/>
    </source>
</evidence>
<accession>A0AA87MQI0</accession>
<protein>
    <submittedName>
        <fullName evidence="1">Uncharacterized protein</fullName>
    </submittedName>
</protein>